<name>A0A3D9UQ65_9MICO</name>
<evidence type="ECO:0000313" key="4">
    <source>
        <dbReference type="EMBL" id="REF31602.1"/>
    </source>
</evidence>
<sequence length="178" mass="18887">MVTTVDRITELEAAVRAVPDPEIPVITLDDLGVIRSFEADLDTGVVRVVMTPTYSGCPAMEAMTTAVASAIERRGCTPQVEIALHPAWTTDWMSQAGRDRLREFGIAPPGQAAHGSDGSRGSHGSAGPIGVSLGRRVVTCPLCGGTDSEVVSEFGATACKALRRCLNCKEPYEEFKPL</sequence>
<dbReference type="InterPro" id="IPR052339">
    <property type="entry name" value="Fe-S_Maturation_MIP18"/>
</dbReference>
<organism evidence="4 5">
    <name type="scientific">Calidifontibacter indicus</name>
    <dbReference type="NCBI Taxonomy" id="419650"/>
    <lineage>
        <taxon>Bacteria</taxon>
        <taxon>Bacillati</taxon>
        <taxon>Actinomycetota</taxon>
        <taxon>Actinomycetes</taxon>
        <taxon>Micrococcales</taxon>
        <taxon>Dermacoccaceae</taxon>
        <taxon>Calidifontibacter</taxon>
    </lineage>
</organism>
<dbReference type="Proteomes" id="UP000256253">
    <property type="component" value="Unassembled WGS sequence"/>
</dbReference>
<gene>
    <name evidence="4" type="ORF">DFJ65_2673</name>
</gene>
<dbReference type="InterPro" id="IPR011883">
    <property type="entry name" value="PaaD-like"/>
</dbReference>
<dbReference type="RefSeq" id="WP_115923415.1">
    <property type="nucleotide sequence ID" value="NZ_QTUA01000001.1"/>
</dbReference>
<feature type="domain" description="MIP18 family-like" evidence="2">
    <location>
        <begin position="10"/>
        <end position="72"/>
    </location>
</feature>
<dbReference type="OrthoDB" id="3684942at2"/>
<accession>A0A3D9UQ65</accession>
<dbReference type="InterPro" id="IPR002744">
    <property type="entry name" value="MIP18-like"/>
</dbReference>
<dbReference type="EMBL" id="QTUA01000001">
    <property type="protein sequence ID" value="REF31602.1"/>
    <property type="molecule type" value="Genomic_DNA"/>
</dbReference>
<dbReference type="InterPro" id="IPR056572">
    <property type="entry name" value="Zn_ribbon_PaaD"/>
</dbReference>
<reference evidence="4 5" key="1">
    <citation type="submission" date="2018-08" db="EMBL/GenBank/DDBJ databases">
        <title>Sequencing the genomes of 1000 actinobacteria strains.</title>
        <authorList>
            <person name="Klenk H.-P."/>
        </authorList>
    </citation>
    <scope>NUCLEOTIDE SEQUENCE [LARGE SCALE GENOMIC DNA]</scope>
    <source>
        <strain evidence="4 5">DSM 22967</strain>
    </source>
</reference>
<dbReference type="InterPro" id="IPR034904">
    <property type="entry name" value="FSCA_dom_sf"/>
</dbReference>
<dbReference type="PANTHER" id="PTHR42831">
    <property type="entry name" value="FE-S PROTEIN MATURATION AUXILIARY FACTOR YITW"/>
    <property type="match status" value="1"/>
</dbReference>
<dbReference type="Pfam" id="PF23451">
    <property type="entry name" value="Zn_ribbon_PaaD"/>
    <property type="match status" value="1"/>
</dbReference>
<dbReference type="Pfam" id="PF01883">
    <property type="entry name" value="FeS_assembly_P"/>
    <property type="match status" value="1"/>
</dbReference>
<keyword evidence="5" id="KW-1185">Reference proteome</keyword>
<evidence type="ECO:0000313" key="5">
    <source>
        <dbReference type="Proteomes" id="UP000256253"/>
    </source>
</evidence>
<evidence type="ECO:0000259" key="3">
    <source>
        <dbReference type="Pfam" id="PF23451"/>
    </source>
</evidence>
<comment type="caution">
    <text evidence="4">The sequence shown here is derived from an EMBL/GenBank/DDBJ whole genome shotgun (WGS) entry which is preliminary data.</text>
</comment>
<feature type="region of interest" description="Disordered" evidence="1">
    <location>
        <begin position="106"/>
        <end position="126"/>
    </location>
</feature>
<dbReference type="Gene3D" id="3.30.300.130">
    <property type="entry name" value="Fe-S cluster assembly (FSCA)"/>
    <property type="match status" value="1"/>
</dbReference>
<feature type="domain" description="PaaD zinc beta ribbon" evidence="3">
    <location>
        <begin position="134"/>
        <end position="176"/>
    </location>
</feature>
<dbReference type="PANTHER" id="PTHR42831:SF3">
    <property type="entry name" value="1,2-PHENYLACETYL-COA EPOXIDASE, SUBUNIT D-RELATED"/>
    <property type="match status" value="1"/>
</dbReference>
<dbReference type="SUPFAM" id="SSF117916">
    <property type="entry name" value="Fe-S cluster assembly (FSCA) domain-like"/>
    <property type="match status" value="1"/>
</dbReference>
<evidence type="ECO:0000256" key="1">
    <source>
        <dbReference type="SAM" id="MobiDB-lite"/>
    </source>
</evidence>
<protein>
    <submittedName>
        <fullName evidence="4">Ring-1,2-phenylacetyl-CoA epoxidase subunit PaaD</fullName>
    </submittedName>
</protein>
<dbReference type="AlphaFoldDB" id="A0A3D9UQ65"/>
<proteinExistence type="predicted"/>
<dbReference type="NCBIfam" id="TIGR02159">
    <property type="entry name" value="PA_CoA_Oxy4"/>
    <property type="match status" value="1"/>
</dbReference>
<evidence type="ECO:0000259" key="2">
    <source>
        <dbReference type="Pfam" id="PF01883"/>
    </source>
</evidence>